<proteinExistence type="predicted"/>
<protein>
    <submittedName>
        <fullName evidence="1">Uncharacterized protein</fullName>
    </submittedName>
</protein>
<sequence>MSYQLFNDANCIRIQQTLANNETKVLMVSKEQIRTIDIVKTKFVRIDIGEGALKNIFLNYQEVTFPTVNSAGELRDHINALMKSEIYDGDAPKEATLEEVSGRLGGIEFILRDIQKQGESVPKLEPIFVDESNPNVIYKGWATVVGIGSEPIWAIQKISQINDIITHEWADGNRFYDNIWDNRLQLQYAPFLADSIVY</sequence>
<gene>
    <name evidence="1" type="ORF">FSB75_11940</name>
</gene>
<dbReference type="OrthoDB" id="663657at2"/>
<name>A0A5B8UJ54_9BACT</name>
<dbReference type="AlphaFoldDB" id="A0A5B8UJ54"/>
<dbReference type="Proteomes" id="UP000321204">
    <property type="component" value="Chromosome"/>
</dbReference>
<dbReference type="EMBL" id="CP042433">
    <property type="protein sequence ID" value="QEC56573.1"/>
    <property type="molecule type" value="Genomic_DNA"/>
</dbReference>
<dbReference type="RefSeq" id="WP_146787575.1">
    <property type="nucleotide sequence ID" value="NZ_BAABIO010000001.1"/>
</dbReference>
<organism evidence="1 2">
    <name type="scientific">Flavisolibacter ginsenosidimutans</name>
    <dbReference type="NCBI Taxonomy" id="661481"/>
    <lineage>
        <taxon>Bacteria</taxon>
        <taxon>Pseudomonadati</taxon>
        <taxon>Bacteroidota</taxon>
        <taxon>Chitinophagia</taxon>
        <taxon>Chitinophagales</taxon>
        <taxon>Chitinophagaceae</taxon>
        <taxon>Flavisolibacter</taxon>
    </lineage>
</organism>
<keyword evidence="2" id="KW-1185">Reference proteome</keyword>
<evidence type="ECO:0000313" key="2">
    <source>
        <dbReference type="Proteomes" id="UP000321204"/>
    </source>
</evidence>
<evidence type="ECO:0000313" key="1">
    <source>
        <dbReference type="EMBL" id="QEC56573.1"/>
    </source>
</evidence>
<reference evidence="1 2" key="1">
    <citation type="journal article" date="2015" name="Int. J. Syst. Evol. Microbiol.">
        <title>Flavisolibacter ginsenosidimutans sp. nov., with ginsenoside-converting activity isolated from soil used for cultivating ginseng.</title>
        <authorList>
            <person name="Zhao Y."/>
            <person name="Liu Q."/>
            <person name="Kang M.S."/>
            <person name="Jin F."/>
            <person name="Yu H."/>
            <person name="Im W.T."/>
        </authorList>
    </citation>
    <scope>NUCLEOTIDE SEQUENCE [LARGE SCALE GENOMIC DNA]</scope>
    <source>
        <strain evidence="1 2">Gsoil 636</strain>
    </source>
</reference>
<dbReference type="KEGG" id="fgg:FSB75_11940"/>
<accession>A0A5B8UJ54</accession>